<name>A0A176VWG1_MARPO</name>
<evidence type="ECO:0000313" key="3">
    <source>
        <dbReference type="Proteomes" id="UP000077202"/>
    </source>
</evidence>
<dbReference type="EMBL" id="LVLJ01002675">
    <property type="protein sequence ID" value="OAE24216.1"/>
    <property type="molecule type" value="Genomic_DNA"/>
</dbReference>
<feature type="compositionally biased region" description="Polar residues" evidence="1">
    <location>
        <begin position="1"/>
        <end position="10"/>
    </location>
</feature>
<dbReference type="Proteomes" id="UP000077202">
    <property type="component" value="Unassembled WGS sequence"/>
</dbReference>
<evidence type="ECO:0000313" key="2">
    <source>
        <dbReference type="EMBL" id="OAE24216.1"/>
    </source>
</evidence>
<comment type="caution">
    <text evidence="2">The sequence shown here is derived from an EMBL/GenBank/DDBJ whole genome shotgun (WGS) entry which is preliminary data.</text>
</comment>
<keyword evidence="3" id="KW-1185">Reference proteome</keyword>
<feature type="region of interest" description="Disordered" evidence="1">
    <location>
        <begin position="1"/>
        <end position="23"/>
    </location>
</feature>
<accession>A0A176VWG1</accession>
<gene>
    <name evidence="2" type="ORF">AXG93_2752s2330</name>
</gene>
<protein>
    <submittedName>
        <fullName evidence="2">Uncharacterized protein</fullName>
    </submittedName>
</protein>
<proteinExistence type="predicted"/>
<sequence length="153" mass="17108">MKEEPNTVTADNGGREQGVGVGDTRRSTVLYSTVVAEWSSGVHGGHSWEWIALDWTRSEAARFQSHGDEKDFVQDGGLTEDDPTKVTRALTLTSTQRTSSAAETNFASLQISLPRKYKAKTSSPFHERYWIPPSRQTAPYKLYQQDAEVTQLE</sequence>
<dbReference type="AlphaFoldDB" id="A0A176VWG1"/>
<reference evidence="2" key="1">
    <citation type="submission" date="2016-03" db="EMBL/GenBank/DDBJ databases">
        <title>Mechanisms controlling the formation of the plant cell surface in tip-growing cells are functionally conserved among land plants.</title>
        <authorList>
            <person name="Honkanen S."/>
            <person name="Jones V.A."/>
            <person name="Morieri G."/>
            <person name="Champion C."/>
            <person name="Hetherington A.J."/>
            <person name="Kelly S."/>
            <person name="Saint-Marcoux D."/>
            <person name="Proust H."/>
            <person name="Prescott H."/>
            <person name="Dolan L."/>
        </authorList>
    </citation>
    <scope>NUCLEOTIDE SEQUENCE [LARGE SCALE GENOMIC DNA]</scope>
    <source>
        <tissue evidence="2">Whole gametophyte</tissue>
    </source>
</reference>
<evidence type="ECO:0000256" key="1">
    <source>
        <dbReference type="SAM" id="MobiDB-lite"/>
    </source>
</evidence>
<organism evidence="2 3">
    <name type="scientific">Marchantia polymorpha subsp. ruderalis</name>
    <dbReference type="NCBI Taxonomy" id="1480154"/>
    <lineage>
        <taxon>Eukaryota</taxon>
        <taxon>Viridiplantae</taxon>
        <taxon>Streptophyta</taxon>
        <taxon>Embryophyta</taxon>
        <taxon>Marchantiophyta</taxon>
        <taxon>Marchantiopsida</taxon>
        <taxon>Marchantiidae</taxon>
        <taxon>Marchantiales</taxon>
        <taxon>Marchantiaceae</taxon>
        <taxon>Marchantia</taxon>
    </lineage>
</organism>